<comment type="caution">
    <text evidence="1">The sequence shown here is derived from an EMBL/GenBank/DDBJ whole genome shotgun (WGS) entry which is preliminary data.</text>
</comment>
<proteinExistence type="predicted"/>
<accession>A0ACB9RLI6</accession>
<dbReference type="EMBL" id="CM042882">
    <property type="protein sequence ID" value="KAI4379076.1"/>
    <property type="molecule type" value="Genomic_DNA"/>
</dbReference>
<organism evidence="1 2">
    <name type="scientific">Melastoma candidum</name>
    <dbReference type="NCBI Taxonomy" id="119954"/>
    <lineage>
        <taxon>Eukaryota</taxon>
        <taxon>Viridiplantae</taxon>
        <taxon>Streptophyta</taxon>
        <taxon>Embryophyta</taxon>
        <taxon>Tracheophyta</taxon>
        <taxon>Spermatophyta</taxon>
        <taxon>Magnoliopsida</taxon>
        <taxon>eudicotyledons</taxon>
        <taxon>Gunneridae</taxon>
        <taxon>Pentapetalae</taxon>
        <taxon>rosids</taxon>
        <taxon>malvids</taxon>
        <taxon>Myrtales</taxon>
        <taxon>Melastomataceae</taxon>
        <taxon>Melastomatoideae</taxon>
        <taxon>Melastomateae</taxon>
        <taxon>Melastoma</taxon>
    </lineage>
</organism>
<reference evidence="2" key="1">
    <citation type="journal article" date="2023" name="Front. Plant Sci.">
        <title>Chromosomal-level genome assembly of Melastoma candidum provides insights into trichome evolution.</title>
        <authorList>
            <person name="Zhong Y."/>
            <person name="Wu W."/>
            <person name="Sun C."/>
            <person name="Zou P."/>
            <person name="Liu Y."/>
            <person name="Dai S."/>
            <person name="Zhou R."/>
        </authorList>
    </citation>
    <scope>NUCLEOTIDE SEQUENCE [LARGE SCALE GENOMIC DNA]</scope>
</reference>
<evidence type="ECO:0000313" key="2">
    <source>
        <dbReference type="Proteomes" id="UP001057402"/>
    </source>
</evidence>
<evidence type="ECO:0000313" key="1">
    <source>
        <dbReference type="EMBL" id="KAI4379076.1"/>
    </source>
</evidence>
<sequence length="151" mass="17388">MAIEKKVETEVEIKSSADKFFKRLSTEIHHTRDASSEKVHSIEVHEGNWETPGSVKLWSYTINGKKETFKEKIEVDEEKKIVTMVAMDGHVLERYGSYKICFETIPRGEAAVVKMTITVLKPHEETEDPHDYLMWATEVIKDIDTHLVAQV</sequence>
<keyword evidence="2" id="KW-1185">Reference proteome</keyword>
<dbReference type="Proteomes" id="UP001057402">
    <property type="component" value="Chromosome 3"/>
</dbReference>
<gene>
    <name evidence="1" type="ORF">MLD38_005415</name>
</gene>
<protein>
    <submittedName>
        <fullName evidence="1">Uncharacterized protein</fullName>
    </submittedName>
</protein>
<name>A0ACB9RLI6_9MYRT</name>